<dbReference type="AlphaFoldDB" id="A0A4S3JMS0"/>
<evidence type="ECO:0000256" key="3">
    <source>
        <dbReference type="ARBA" id="ARBA00022723"/>
    </source>
</evidence>
<dbReference type="Pfam" id="PF00067">
    <property type="entry name" value="p450"/>
    <property type="match status" value="1"/>
</dbReference>
<keyword evidence="5 7" id="KW-0408">Iron</keyword>
<organism evidence="8 9">
    <name type="scientific">Aspergillus tanneri</name>
    <dbReference type="NCBI Taxonomy" id="1220188"/>
    <lineage>
        <taxon>Eukaryota</taxon>
        <taxon>Fungi</taxon>
        <taxon>Dikarya</taxon>
        <taxon>Ascomycota</taxon>
        <taxon>Pezizomycotina</taxon>
        <taxon>Eurotiomycetes</taxon>
        <taxon>Eurotiomycetidae</taxon>
        <taxon>Eurotiales</taxon>
        <taxon>Aspergillaceae</taxon>
        <taxon>Aspergillus</taxon>
        <taxon>Aspergillus subgen. Circumdati</taxon>
    </lineage>
</organism>
<evidence type="ECO:0000256" key="5">
    <source>
        <dbReference type="ARBA" id="ARBA00023004"/>
    </source>
</evidence>
<evidence type="ECO:0000313" key="9">
    <source>
        <dbReference type="Proteomes" id="UP000308092"/>
    </source>
</evidence>
<keyword evidence="4 7" id="KW-0560">Oxidoreductase</keyword>
<accession>A0A4S3JMS0</accession>
<sequence>MALKLSHLAVPSKNPAWIVLAPLLQPHLRTHLPGWIYERINLATHGWEFRKKGEIHRRLGKTFVLVTLDECSLWVAEPALGTTILQRRKDFVQPAVVARVVGIFGSNVLQSNGDDWQRQRRIVAPNLNERISETVWNESCQQAQVMIDYLLKHPGNQTLSGLRCLAINVIGAAGYGQHAPWRPDVQELAQGWKDGSGRGAYFNTIGLVADMFLEAAIVPTKLMKMWFMPACWQLLGKCKEKMPEYTKQVLDEERKAAKEGSETHSNLLSMLVRFSDDRKSAGSSGLSLTDDEISGNLFVFSAAGFDTTANTMGYAVMLLAAYPKWQDWLREELLGLDSDASTWQYEESFPKCTRTLALMFETLRLFTPVAHATRSVAGPQQLADDTRTHLLLPPMDVFVSSQSLHADVDIWGPDFLEFNPSRWIDANGQMITPMKGAFLPWSGGPRVCPGMKMSQVEFVSTIATLFRLSRCEPMTAGSGSIEDSCKRLKAIMNDSNPKLTLQVHDPAQVNLRWILQA</sequence>
<protein>
    <recommendedName>
        <fullName evidence="10">Cytochrome P450 monooxygenase</fullName>
    </recommendedName>
</protein>
<evidence type="ECO:0000256" key="2">
    <source>
        <dbReference type="ARBA" id="ARBA00010617"/>
    </source>
</evidence>
<comment type="caution">
    <text evidence="8">The sequence shown here is derived from an EMBL/GenBank/DDBJ whole genome shotgun (WGS) entry which is preliminary data.</text>
</comment>
<dbReference type="EMBL" id="SOSA01000131">
    <property type="protein sequence ID" value="THC96037.1"/>
    <property type="molecule type" value="Genomic_DNA"/>
</dbReference>
<evidence type="ECO:0000256" key="6">
    <source>
        <dbReference type="ARBA" id="ARBA00023033"/>
    </source>
</evidence>
<comment type="cofactor">
    <cofactor evidence="1">
        <name>heme</name>
        <dbReference type="ChEBI" id="CHEBI:30413"/>
    </cofactor>
</comment>
<evidence type="ECO:0008006" key="10">
    <source>
        <dbReference type="Google" id="ProtNLM"/>
    </source>
</evidence>
<evidence type="ECO:0000313" key="8">
    <source>
        <dbReference type="EMBL" id="THC96037.1"/>
    </source>
</evidence>
<dbReference type="SUPFAM" id="SSF48264">
    <property type="entry name" value="Cytochrome P450"/>
    <property type="match status" value="1"/>
</dbReference>
<dbReference type="PANTHER" id="PTHR24305">
    <property type="entry name" value="CYTOCHROME P450"/>
    <property type="match status" value="1"/>
</dbReference>
<evidence type="ECO:0000256" key="7">
    <source>
        <dbReference type="RuleBase" id="RU000461"/>
    </source>
</evidence>
<comment type="similarity">
    <text evidence="2 7">Belongs to the cytochrome P450 family.</text>
</comment>
<dbReference type="Gene3D" id="1.10.630.10">
    <property type="entry name" value="Cytochrome P450"/>
    <property type="match status" value="1"/>
</dbReference>
<dbReference type="InterPro" id="IPR050121">
    <property type="entry name" value="Cytochrome_P450_monoxygenase"/>
</dbReference>
<dbReference type="PANTHER" id="PTHR24305:SF223">
    <property type="entry name" value="CYTOCHROME P450-DIT2"/>
    <property type="match status" value="1"/>
</dbReference>
<dbReference type="PRINTS" id="PR00385">
    <property type="entry name" value="P450"/>
</dbReference>
<dbReference type="GO" id="GO:0005506">
    <property type="term" value="F:iron ion binding"/>
    <property type="evidence" value="ECO:0007669"/>
    <property type="project" value="InterPro"/>
</dbReference>
<dbReference type="GO" id="GO:0020037">
    <property type="term" value="F:heme binding"/>
    <property type="evidence" value="ECO:0007669"/>
    <property type="project" value="InterPro"/>
</dbReference>
<proteinExistence type="inferred from homology"/>
<keyword evidence="6 7" id="KW-0503">Monooxygenase</keyword>
<dbReference type="GO" id="GO:0016705">
    <property type="term" value="F:oxidoreductase activity, acting on paired donors, with incorporation or reduction of molecular oxygen"/>
    <property type="evidence" value="ECO:0007669"/>
    <property type="project" value="InterPro"/>
</dbReference>
<dbReference type="Proteomes" id="UP000308092">
    <property type="component" value="Unassembled WGS sequence"/>
</dbReference>
<name>A0A4S3JMS0_9EURO</name>
<dbReference type="GO" id="GO:0004497">
    <property type="term" value="F:monooxygenase activity"/>
    <property type="evidence" value="ECO:0007669"/>
    <property type="project" value="UniProtKB-KW"/>
</dbReference>
<evidence type="ECO:0000256" key="1">
    <source>
        <dbReference type="ARBA" id="ARBA00001971"/>
    </source>
</evidence>
<keyword evidence="9" id="KW-1185">Reference proteome</keyword>
<evidence type="ECO:0000256" key="4">
    <source>
        <dbReference type="ARBA" id="ARBA00023002"/>
    </source>
</evidence>
<dbReference type="InterPro" id="IPR017972">
    <property type="entry name" value="Cyt_P450_CS"/>
</dbReference>
<reference evidence="8 9" key="1">
    <citation type="submission" date="2019-03" db="EMBL/GenBank/DDBJ databases">
        <title>The genome sequence of a newly discovered highly antifungal drug resistant Aspergillus species, Aspergillus tanneri NIH 1004.</title>
        <authorList>
            <person name="Mounaud S."/>
            <person name="Singh I."/>
            <person name="Joardar V."/>
            <person name="Pakala S."/>
            <person name="Pakala S."/>
            <person name="Venepally P."/>
            <person name="Hoover J."/>
            <person name="Nierman W."/>
            <person name="Chung J."/>
            <person name="Losada L."/>
        </authorList>
    </citation>
    <scope>NUCLEOTIDE SEQUENCE [LARGE SCALE GENOMIC DNA]</scope>
    <source>
        <strain evidence="8 9">NIH1004</strain>
    </source>
</reference>
<dbReference type="CDD" id="cd11070">
    <property type="entry name" value="CYP56-like"/>
    <property type="match status" value="1"/>
</dbReference>
<keyword evidence="7" id="KW-0349">Heme</keyword>
<dbReference type="STRING" id="1220188.A0A4S3JMS0"/>
<dbReference type="PROSITE" id="PS00086">
    <property type="entry name" value="CYTOCHROME_P450"/>
    <property type="match status" value="1"/>
</dbReference>
<dbReference type="InterPro" id="IPR001128">
    <property type="entry name" value="Cyt_P450"/>
</dbReference>
<dbReference type="InterPro" id="IPR036396">
    <property type="entry name" value="Cyt_P450_sf"/>
</dbReference>
<gene>
    <name evidence="8" type="ORF">EYZ11_004497</name>
</gene>
<dbReference type="VEuPathDB" id="FungiDB:EYZ11_004497"/>
<keyword evidence="3 7" id="KW-0479">Metal-binding</keyword>